<dbReference type="Gene3D" id="3.10.20.30">
    <property type="match status" value="1"/>
</dbReference>
<keyword evidence="13 15" id="KW-0003">3Fe-4S</keyword>
<feature type="domain" description="2Fe-2S ferredoxin-type" evidence="16">
    <location>
        <begin position="55"/>
        <end position="143"/>
    </location>
</feature>
<dbReference type="GO" id="GO:0051538">
    <property type="term" value="F:3 iron, 4 sulfur cluster binding"/>
    <property type="evidence" value="ECO:0007669"/>
    <property type="project" value="UniProtKB-KW"/>
</dbReference>
<organism evidence="18 19">
    <name type="scientific">Acanthamoeba castellanii (strain ATCC 30010 / Neff)</name>
    <dbReference type="NCBI Taxonomy" id="1257118"/>
    <lineage>
        <taxon>Eukaryota</taxon>
        <taxon>Amoebozoa</taxon>
        <taxon>Discosea</taxon>
        <taxon>Longamoebia</taxon>
        <taxon>Centramoebida</taxon>
        <taxon>Acanthamoebidae</taxon>
        <taxon>Acanthamoeba</taxon>
    </lineage>
</organism>
<keyword evidence="9" id="KW-0249">Electron transport</keyword>
<comment type="cofactor">
    <cofactor evidence="15">
        <name>[2Fe-2S] cluster</name>
        <dbReference type="ChEBI" id="CHEBI:190135"/>
    </cofactor>
    <text evidence="15">Binds 1 [2Fe-2S] cluster.</text>
</comment>
<dbReference type="Proteomes" id="UP000011083">
    <property type="component" value="Unassembled WGS sequence"/>
</dbReference>
<dbReference type="GO" id="GO:0051539">
    <property type="term" value="F:4 iron, 4 sulfur cluster binding"/>
    <property type="evidence" value="ECO:0007669"/>
    <property type="project" value="UniProtKB-KW"/>
</dbReference>
<dbReference type="GO" id="GO:0006099">
    <property type="term" value="P:tricarboxylic acid cycle"/>
    <property type="evidence" value="ECO:0007669"/>
    <property type="project" value="UniProtKB-UniPathway"/>
</dbReference>
<comment type="cofactor">
    <cofactor evidence="15">
        <name>[4Fe-4S] cluster</name>
        <dbReference type="ChEBI" id="CHEBI:49883"/>
    </cofactor>
    <text evidence="15">Binds 1 [4Fe-4S] cluster.</text>
</comment>
<keyword evidence="6" id="KW-0816">Tricarboxylic acid cycle</keyword>
<dbReference type="GeneID" id="14911521"/>
<dbReference type="Pfam" id="PF13534">
    <property type="entry name" value="Fer4_17"/>
    <property type="match status" value="1"/>
</dbReference>
<evidence type="ECO:0000256" key="1">
    <source>
        <dbReference type="ARBA" id="ARBA00004443"/>
    </source>
</evidence>
<dbReference type="PROSITE" id="PS00198">
    <property type="entry name" value="4FE4S_FER_1"/>
    <property type="match status" value="1"/>
</dbReference>
<accession>L8GDM2</accession>
<protein>
    <recommendedName>
        <fullName evidence="15">Succinate dehydrogenase [ubiquinone] iron-sulfur subunit, mitochondrial</fullName>
        <ecNumber evidence="15">1.3.5.1</ecNumber>
    </recommendedName>
</protein>
<dbReference type="OrthoDB" id="1696654at2759"/>
<evidence type="ECO:0000256" key="8">
    <source>
        <dbReference type="ARBA" id="ARBA00022723"/>
    </source>
</evidence>
<comment type="subcellular location">
    <subcellularLocation>
        <location evidence="1 15">Mitochondrion inner membrane</location>
        <topology evidence="1 15">Peripheral membrane protein</topology>
        <orientation evidence="1 15">Matrix side</orientation>
    </subcellularLocation>
</comment>
<dbReference type="PANTHER" id="PTHR11921">
    <property type="entry name" value="SUCCINATE DEHYDROGENASE IRON-SULFUR PROTEIN"/>
    <property type="match status" value="1"/>
</dbReference>
<evidence type="ECO:0000313" key="18">
    <source>
        <dbReference type="EMBL" id="ELR11117.1"/>
    </source>
</evidence>
<evidence type="ECO:0000256" key="7">
    <source>
        <dbReference type="ARBA" id="ARBA00022714"/>
    </source>
</evidence>
<dbReference type="InterPro" id="IPR001041">
    <property type="entry name" value="2Fe-2S_ferredoxin-type"/>
</dbReference>
<dbReference type="STRING" id="1257118.L8GDM2"/>
<dbReference type="InterPro" id="IPR017900">
    <property type="entry name" value="4Fe4S_Fe_S_CS"/>
</dbReference>
<evidence type="ECO:0000256" key="12">
    <source>
        <dbReference type="ARBA" id="ARBA00023014"/>
    </source>
</evidence>
<evidence type="ECO:0000256" key="6">
    <source>
        <dbReference type="ARBA" id="ARBA00022532"/>
    </source>
</evidence>
<keyword evidence="12 15" id="KW-0411">Iron-sulfur</keyword>
<dbReference type="InterPro" id="IPR012675">
    <property type="entry name" value="Beta-grasp_dom_sf"/>
</dbReference>
<dbReference type="KEGG" id="acan:ACA1_352050"/>
<dbReference type="VEuPathDB" id="AmoebaDB:ACA1_352050"/>
<keyword evidence="8 15" id="KW-0479">Metal-binding</keyword>
<dbReference type="AlphaFoldDB" id="L8GDM2"/>
<dbReference type="GO" id="GO:0051537">
    <property type="term" value="F:2 iron, 2 sulfur cluster binding"/>
    <property type="evidence" value="ECO:0007669"/>
    <property type="project" value="UniProtKB-KW"/>
</dbReference>
<evidence type="ECO:0000256" key="13">
    <source>
        <dbReference type="ARBA" id="ARBA00023291"/>
    </source>
</evidence>
<dbReference type="GO" id="GO:0022904">
    <property type="term" value="P:respiratory electron transport chain"/>
    <property type="evidence" value="ECO:0007669"/>
    <property type="project" value="TreeGrafter"/>
</dbReference>
<dbReference type="GO" id="GO:0008177">
    <property type="term" value="F:succinate dehydrogenase (quinone) activity"/>
    <property type="evidence" value="ECO:0007669"/>
    <property type="project" value="UniProtKB-EC"/>
</dbReference>
<sequence length="269" mass="30440">MLPMRQRIASSAVCTARSCVTRSPLKIAPTLTTSRTLHIPGLTKLDKTVPQDGIVDVQVYRWSGKEGEKPYTQNYKVDVTECSPMVLDALLKIKNEQDPTLSSCREGICGSCSMNIDGQTTLACTKPIKESITNGKIKIYPLPHMEVIRDLVTDLTHFFEQHREIRPYLMKNDDAALKQSKVEQHQSREDRRRLDGLYECILCACCSTSCPSYWWEGAQDDKFLGPAALLNAHRWISDTRDDFQADRLRQLAEADLKVYGCHQIMNCAV</sequence>
<dbReference type="NCBIfam" id="NF004616">
    <property type="entry name" value="PRK05950.1"/>
    <property type="match status" value="1"/>
</dbReference>
<evidence type="ECO:0000259" key="16">
    <source>
        <dbReference type="PROSITE" id="PS51085"/>
    </source>
</evidence>
<evidence type="ECO:0000256" key="3">
    <source>
        <dbReference type="ARBA" id="ARBA00009433"/>
    </source>
</evidence>
<dbReference type="Pfam" id="PF13085">
    <property type="entry name" value="Fer2_3"/>
    <property type="match status" value="1"/>
</dbReference>
<dbReference type="PROSITE" id="PS51379">
    <property type="entry name" value="4FE4S_FER_2"/>
    <property type="match status" value="1"/>
</dbReference>
<evidence type="ECO:0000256" key="4">
    <source>
        <dbReference type="ARBA" id="ARBA00022448"/>
    </source>
</evidence>
<evidence type="ECO:0000256" key="9">
    <source>
        <dbReference type="ARBA" id="ARBA00022982"/>
    </source>
</evidence>
<keyword evidence="19" id="KW-1185">Reference proteome</keyword>
<keyword evidence="11 15" id="KW-0408">Iron</keyword>
<keyword evidence="15" id="KW-0999">Mitochondrion inner membrane</keyword>
<keyword evidence="10" id="KW-0560">Oxidoreductase</keyword>
<keyword evidence="15" id="KW-0496">Mitochondrion</keyword>
<comment type="cofactor">
    <cofactor evidence="15">
        <name>[3Fe-4S] cluster</name>
        <dbReference type="ChEBI" id="CHEBI:21137"/>
    </cofactor>
    <text evidence="15">Binds 1 [3Fe-4S] cluster.</text>
</comment>
<dbReference type="InterPro" id="IPR009051">
    <property type="entry name" value="Helical_ferredxn"/>
</dbReference>
<dbReference type="SUPFAM" id="SSF54292">
    <property type="entry name" value="2Fe-2S ferredoxin-like"/>
    <property type="match status" value="1"/>
</dbReference>
<evidence type="ECO:0000256" key="10">
    <source>
        <dbReference type="ARBA" id="ARBA00023002"/>
    </source>
</evidence>
<dbReference type="NCBIfam" id="TIGR00384">
    <property type="entry name" value="dhsB"/>
    <property type="match status" value="1"/>
</dbReference>
<gene>
    <name evidence="18" type="ORF">ACA1_352050</name>
</gene>
<keyword evidence="5 15" id="KW-0004">4Fe-4S</keyword>
<dbReference type="InterPro" id="IPR006058">
    <property type="entry name" value="2Fe2S_fd_BS"/>
</dbReference>
<dbReference type="EMBL" id="KB008157">
    <property type="protein sequence ID" value="ELR11117.1"/>
    <property type="molecule type" value="Genomic_DNA"/>
</dbReference>
<dbReference type="InterPro" id="IPR036010">
    <property type="entry name" value="2Fe-2S_ferredoxin-like_sf"/>
</dbReference>
<comment type="function">
    <text evidence="15">Iron-sulfur protein (IP) subunit of succinate dehydrogenase (SDH) that is involved in complex II of the mitochondrial electron transport chain and is responsible for transferring electrons from succinate to ubiquinone (coenzyme Q).</text>
</comment>
<evidence type="ECO:0000259" key="17">
    <source>
        <dbReference type="PROSITE" id="PS51379"/>
    </source>
</evidence>
<name>L8GDM2_ACACF</name>
<dbReference type="SUPFAM" id="SSF46548">
    <property type="entry name" value="alpha-helical ferredoxin"/>
    <property type="match status" value="1"/>
</dbReference>
<dbReference type="PROSITE" id="PS51085">
    <property type="entry name" value="2FE2S_FER_2"/>
    <property type="match status" value="1"/>
</dbReference>
<evidence type="ECO:0000256" key="2">
    <source>
        <dbReference type="ARBA" id="ARBA00004788"/>
    </source>
</evidence>
<dbReference type="OMA" id="WWNPETY"/>
<keyword evidence="7 15" id="KW-0001">2Fe-2S</keyword>
<feature type="domain" description="4Fe-4S ferredoxin-type" evidence="17">
    <location>
        <begin position="190"/>
        <end position="220"/>
    </location>
</feature>
<proteinExistence type="inferred from homology"/>
<comment type="catalytic activity">
    <reaction evidence="14">
        <text>a quinone + succinate = fumarate + a quinol</text>
        <dbReference type="Rhea" id="RHEA:40523"/>
        <dbReference type="ChEBI" id="CHEBI:24646"/>
        <dbReference type="ChEBI" id="CHEBI:29806"/>
        <dbReference type="ChEBI" id="CHEBI:30031"/>
        <dbReference type="ChEBI" id="CHEBI:132124"/>
        <dbReference type="EC" id="1.3.5.1"/>
    </reaction>
</comment>
<dbReference type="GO" id="GO:0005743">
    <property type="term" value="C:mitochondrial inner membrane"/>
    <property type="evidence" value="ECO:0007669"/>
    <property type="project" value="UniProtKB-SubCell"/>
</dbReference>
<dbReference type="Gene3D" id="1.10.1060.10">
    <property type="entry name" value="Alpha-helical ferredoxin"/>
    <property type="match status" value="1"/>
</dbReference>
<evidence type="ECO:0000256" key="11">
    <source>
        <dbReference type="ARBA" id="ARBA00023004"/>
    </source>
</evidence>
<evidence type="ECO:0000256" key="14">
    <source>
        <dbReference type="ARBA" id="ARBA00049220"/>
    </source>
</evidence>
<comment type="similarity">
    <text evidence="3 15">Belongs to the succinate dehydrogenase/fumarate reductase iron-sulfur protein family.</text>
</comment>
<evidence type="ECO:0000313" key="19">
    <source>
        <dbReference type="Proteomes" id="UP000011083"/>
    </source>
</evidence>
<keyword evidence="4" id="KW-0813">Transport</keyword>
<evidence type="ECO:0000256" key="15">
    <source>
        <dbReference type="RuleBase" id="RU361237"/>
    </source>
</evidence>
<comment type="pathway">
    <text evidence="2 15">Carbohydrate metabolism; tricarboxylic acid cycle; fumarate from succinate (eukaryal route): step 1/1.</text>
</comment>
<dbReference type="InterPro" id="IPR025192">
    <property type="entry name" value="Succ_DH/fum_Rdtase_N"/>
</dbReference>
<dbReference type="GO" id="GO:0046872">
    <property type="term" value="F:metal ion binding"/>
    <property type="evidence" value="ECO:0007669"/>
    <property type="project" value="UniProtKB-KW"/>
</dbReference>
<reference evidence="18 19" key="1">
    <citation type="journal article" date="2013" name="Genome Biol.">
        <title>Genome of Acanthamoeba castellanii highlights extensive lateral gene transfer and early evolution of tyrosine kinase signaling.</title>
        <authorList>
            <person name="Clarke M."/>
            <person name="Lohan A.J."/>
            <person name="Liu B."/>
            <person name="Lagkouvardos I."/>
            <person name="Roy S."/>
            <person name="Zafar N."/>
            <person name="Bertelli C."/>
            <person name="Schilde C."/>
            <person name="Kianianmomeni A."/>
            <person name="Burglin T.R."/>
            <person name="Frech C."/>
            <person name="Turcotte B."/>
            <person name="Kopec K.O."/>
            <person name="Synnott J.M."/>
            <person name="Choo C."/>
            <person name="Paponov I."/>
            <person name="Finkler A."/>
            <person name="Soon Heng Tan C."/>
            <person name="Hutchins A.P."/>
            <person name="Weinmeier T."/>
            <person name="Rattei T."/>
            <person name="Chu J.S."/>
            <person name="Gimenez G."/>
            <person name="Irimia M."/>
            <person name="Rigden D.J."/>
            <person name="Fitzpatrick D.A."/>
            <person name="Lorenzo-Morales J."/>
            <person name="Bateman A."/>
            <person name="Chiu C.H."/>
            <person name="Tang P."/>
            <person name="Hegemann P."/>
            <person name="Fromm H."/>
            <person name="Raoult D."/>
            <person name="Greub G."/>
            <person name="Miranda-Saavedra D."/>
            <person name="Chen N."/>
            <person name="Nash P."/>
            <person name="Ginger M.L."/>
            <person name="Horn M."/>
            <person name="Schaap P."/>
            <person name="Caler L."/>
            <person name="Loftus B."/>
        </authorList>
    </citation>
    <scope>NUCLEOTIDE SEQUENCE [LARGE SCALE GENOMIC DNA]</scope>
    <source>
        <strain evidence="18 19">Neff</strain>
    </source>
</reference>
<dbReference type="InterPro" id="IPR004489">
    <property type="entry name" value="Succ_DH/fum_Rdtase_Fe-S"/>
</dbReference>
<evidence type="ECO:0000256" key="5">
    <source>
        <dbReference type="ARBA" id="ARBA00022485"/>
    </source>
</evidence>
<dbReference type="EC" id="1.3.5.1" evidence="15"/>
<dbReference type="FunFam" id="1.10.1060.10:FF:000001">
    <property type="entry name" value="Succinate dehydrogenase iron-sulfur subunit SdhB"/>
    <property type="match status" value="1"/>
</dbReference>
<dbReference type="RefSeq" id="XP_004333130.1">
    <property type="nucleotide sequence ID" value="XM_004333082.1"/>
</dbReference>
<dbReference type="PANTHER" id="PTHR11921:SF29">
    <property type="entry name" value="SUCCINATE DEHYDROGENASE [UBIQUINONE] IRON-SULFUR SUBUNIT, MITOCHONDRIAL"/>
    <property type="match status" value="1"/>
</dbReference>
<feature type="non-terminal residue" evidence="18">
    <location>
        <position position="269"/>
    </location>
</feature>
<dbReference type="InterPro" id="IPR017896">
    <property type="entry name" value="4Fe4S_Fe-S-bd"/>
</dbReference>
<dbReference type="UniPathway" id="UPA00223">
    <property type="reaction ID" value="UER01006"/>
</dbReference>
<dbReference type="PROSITE" id="PS00197">
    <property type="entry name" value="2FE2S_FER_1"/>
    <property type="match status" value="1"/>
</dbReference>
<dbReference type="GO" id="GO:0009055">
    <property type="term" value="F:electron transfer activity"/>
    <property type="evidence" value="ECO:0007669"/>
    <property type="project" value="InterPro"/>
</dbReference>
<dbReference type="InterPro" id="IPR050573">
    <property type="entry name" value="SDH/FRD_Iron-Sulfur"/>
</dbReference>
<keyword evidence="15" id="KW-0472">Membrane</keyword>